<dbReference type="InterPro" id="IPR032675">
    <property type="entry name" value="LRR_dom_sf"/>
</dbReference>
<dbReference type="AlphaFoldDB" id="A0A4P6XM79"/>
<feature type="compositionally biased region" description="Low complexity" evidence="1">
    <location>
        <begin position="31"/>
        <end position="46"/>
    </location>
</feature>
<feature type="compositionally biased region" description="Acidic residues" evidence="1">
    <location>
        <begin position="73"/>
        <end position="84"/>
    </location>
</feature>
<protein>
    <submittedName>
        <fullName evidence="3">DNA repair protein RAD7</fullName>
    </submittedName>
</protein>
<proteinExistence type="predicted"/>
<evidence type="ECO:0000259" key="2">
    <source>
        <dbReference type="Pfam" id="PF23550"/>
    </source>
</evidence>
<reference evidence="4" key="1">
    <citation type="submission" date="2019-03" db="EMBL/GenBank/DDBJ databases">
        <title>Snf2 controls pulcherriminic acid biosynthesis and connects pigmentation and antifungal activity of the yeast Metschnikowia pulcherrima.</title>
        <authorList>
            <person name="Gore-Lloyd D."/>
            <person name="Sumann I."/>
            <person name="Brachmann A.O."/>
            <person name="Schneeberger K."/>
            <person name="Ortiz-Merino R.A."/>
            <person name="Moreno-Beltran M."/>
            <person name="Schlaefli M."/>
            <person name="Kirner P."/>
            <person name="Santos Kron A."/>
            <person name="Wolfe K.H."/>
            <person name="Piel J."/>
            <person name="Ahrens C.H."/>
            <person name="Henk D."/>
            <person name="Freimoser F.M."/>
        </authorList>
    </citation>
    <scope>NUCLEOTIDE SEQUENCE [LARGE SCALE GENOMIC DNA]</scope>
    <source>
        <strain evidence="4">APC 1.2</strain>
    </source>
</reference>
<dbReference type="GO" id="GO:0019005">
    <property type="term" value="C:SCF ubiquitin ligase complex"/>
    <property type="evidence" value="ECO:0007669"/>
    <property type="project" value="TreeGrafter"/>
</dbReference>
<evidence type="ECO:0000256" key="1">
    <source>
        <dbReference type="SAM" id="MobiDB-lite"/>
    </source>
</evidence>
<dbReference type="Gene3D" id="3.80.10.10">
    <property type="entry name" value="Ribonuclease Inhibitor"/>
    <property type="match status" value="2"/>
</dbReference>
<dbReference type="InterPro" id="IPR006553">
    <property type="entry name" value="Leu-rich_rpt_Cys-con_subtyp"/>
</dbReference>
<dbReference type="Pfam" id="PF23550">
    <property type="entry name" value="zf_Tbcl_Rhp7"/>
    <property type="match status" value="1"/>
</dbReference>
<dbReference type="EMBL" id="CP034458">
    <property type="protein sequence ID" value="QBM88457.1"/>
    <property type="molecule type" value="Genomic_DNA"/>
</dbReference>
<dbReference type="GO" id="GO:0031146">
    <property type="term" value="P:SCF-dependent proteasomal ubiquitin-dependent protein catabolic process"/>
    <property type="evidence" value="ECO:0007669"/>
    <property type="project" value="TreeGrafter"/>
</dbReference>
<gene>
    <name evidence="3" type="primary">MPUL0C04250</name>
    <name evidence="3" type="ORF">METSCH_C04250</name>
</gene>
<evidence type="ECO:0000313" key="3">
    <source>
        <dbReference type="EMBL" id="QBM88457.1"/>
    </source>
</evidence>
<name>A0A4P6XM79_9ASCO</name>
<dbReference type="SMART" id="SM00367">
    <property type="entry name" value="LRR_CC"/>
    <property type="match status" value="4"/>
</dbReference>
<dbReference type="InterPro" id="IPR056451">
    <property type="entry name" value="Znf_Tbcl_Rhp7"/>
</dbReference>
<dbReference type="Proteomes" id="UP000292447">
    <property type="component" value="Chromosome III"/>
</dbReference>
<feature type="region of interest" description="Disordered" evidence="1">
    <location>
        <begin position="23"/>
        <end position="85"/>
    </location>
</feature>
<evidence type="ECO:0000313" key="4">
    <source>
        <dbReference type="Proteomes" id="UP000292447"/>
    </source>
</evidence>
<dbReference type="PANTHER" id="PTHR13318">
    <property type="entry name" value="PARTNER OF PAIRED, ISOFORM B-RELATED"/>
    <property type="match status" value="1"/>
</dbReference>
<accession>A0A4P6XM79</accession>
<dbReference type="STRING" id="2163413.A0A4P6XM79"/>
<feature type="domain" description="DNA repair protein rhp7 treble clef" evidence="2">
    <location>
        <begin position="101"/>
        <end position="140"/>
    </location>
</feature>
<organism evidence="3 4">
    <name type="scientific">Metschnikowia aff. pulcherrima</name>
    <dbReference type="NCBI Taxonomy" id="2163413"/>
    <lineage>
        <taxon>Eukaryota</taxon>
        <taxon>Fungi</taxon>
        <taxon>Dikarya</taxon>
        <taxon>Ascomycota</taxon>
        <taxon>Saccharomycotina</taxon>
        <taxon>Pichiomycetes</taxon>
        <taxon>Metschnikowiaceae</taxon>
        <taxon>Metschnikowia</taxon>
    </lineage>
</organism>
<dbReference type="SUPFAM" id="SSF52047">
    <property type="entry name" value="RNI-like"/>
    <property type="match status" value="1"/>
</dbReference>
<sequence length="593" mass="66310">MRRSRVRGPNSALTEFLRVEGITDAFRQRQNEQGGENAENGENSPNGTPPRATWFTRSRRTRTPENAQIVVSSEDDNGSDGDYEADIRLSDDDAERQPDQFGQEEDCVDCGNPFTVTVYSRFVDTLKGYICEDCNEILKKREKTARQNQANARKRRKKLAKALLDKKSVRIASLQDVCIRTISKNIADVEVLGDIGQGNINKILKILSKNRSLDDSTVELFLNPDLTALEFWDCSNVSSDAFNKIAAYCLRLESLTLFMCGQFHNDNLTYYKDKLPNLKKLALNGPFLINDRVWQDFFDHAVCDLQQFEIRNTHRFSNSSLISLLEKRGANLTLLKLSRLDGLDSAAVYELIPEYISAGKLVTLELSHPHRADLISDDLLIHILAITGESIKHLNLDGCTGLTDNFLIEGVAKFCPNLELLSMRNLELLTDEGFSEAWGEFLMINYGGLVNVDLTKCTGLGDRAVHALLAHSANTLVELLLNSLNKLSKGFWMLTLTEDFDASKKAARKSENANVSANTESGTESEIFNKVALPLLTKLDVGFVRSFDDEVAEKISQECAKLAILEVFGNNRCTSKAHTRPELLVIGRQGEDI</sequence>
<keyword evidence="4" id="KW-1185">Reference proteome</keyword>